<keyword evidence="2" id="KW-0560">Oxidoreductase</keyword>
<proteinExistence type="inferred from homology"/>
<name>A0A917LY60_9MICC</name>
<dbReference type="InterPro" id="IPR036111">
    <property type="entry name" value="Mal/L-sulfo/L-lacto_DH-like_sf"/>
</dbReference>
<dbReference type="SUPFAM" id="SSF89733">
    <property type="entry name" value="L-sulfolactate dehydrogenase-like"/>
    <property type="match status" value="1"/>
</dbReference>
<dbReference type="Proteomes" id="UP000638848">
    <property type="component" value="Unassembled WGS sequence"/>
</dbReference>
<dbReference type="Pfam" id="PF02615">
    <property type="entry name" value="Ldh_2"/>
    <property type="match status" value="1"/>
</dbReference>
<dbReference type="EMBL" id="BMEQ01000019">
    <property type="protein sequence ID" value="GGG64806.1"/>
    <property type="molecule type" value="Genomic_DNA"/>
</dbReference>
<dbReference type="InterPro" id="IPR043143">
    <property type="entry name" value="Mal/L-sulf/L-lact_DH-like_NADP"/>
</dbReference>
<reference evidence="3" key="2">
    <citation type="submission" date="2020-09" db="EMBL/GenBank/DDBJ databases">
        <authorList>
            <person name="Sun Q."/>
            <person name="Zhou Y."/>
        </authorList>
    </citation>
    <scope>NUCLEOTIDE SEQUENCE</scope>
    <source>
        <strain evidence="3">CGMCC 1.12187</strain>
    </source>
</reference>
<protein>
    <submittedName>
        <fullName evidence="3">Malate dehydrogenase</fullName>
    </submittedName>
</protein>
<dbReference type="AlphaFoldDB" id="A0A917LY60"/>
<reference evidence="3" key="1">
    <citation type="journal article" date="2014" name="Int. J. Syst. Evol. Microbiol.">
        <title>Complete genome sequence of Corynebacterium casei LMG S-19264T (=DSM 44701T), isolated from a smear-ripened cheese.</title>
        <authorList>
            <consortium name="US DOE Joint Genome Institute (JGI-PGF)"/>
            <person name="Walter F."/>
            <person name="Albersmeier A."/>
            <person name="Kalinowski J."/>
            <person name="Ruckert C."/>
        </authorList>
    </citation>
    <scope>NUCLEOTIDE SEQUENCE</scope>
    <source>
        <strain evidence="3">CGMCC 1.12187</strain>
    </source>
</reference>
<dbReference type="GO" id="GO:0016491">
    <property type="term" value="F:oxidoreductase activity"/>
    <property type="evidence" value="ECO:0007669"/>
    <property type="project" value="UniProtKB-KW"/>
</dbReference>
<evidence type="ECO:0000313" key="4">
    <source>
        <dbReference type="Proteomes" id="UP000638848"/>
    </source>
</evidence>
<comment type="caution">
    <text evidence="3">The sequence shown here is derived from an EMBL/GenBank/DDBJ whole genome shotgun (WGS) entry which is preliminary data.</text>
</comment>
<dbReference type="Gene3D" id="3.30.1370.60">
    <property type="entry name" value="Hypothetical oxidoreductase yiak, domain 2"/>
    <property type="match status" value="1"/>
</dbReference>
<dbReference type="InterPro" id="IPR003767">
    <property type="entry name" value="Malate/L-lactate_DH-like"/>
</dbReference>
<comment type="similarity">
    <text evidence="1">Belongs to the LDH2/MDH2 oxidoreductase family.</text>
</comment>
<keyword evidence="4" id="KW-1185">Reference proteome</keyword>
<evidence type="ECO:0000256" key="2">
    <source>
        <dbReference type="ARBA" id="ARBA00023002"/>
    </source>
</evidence>
<sequence>MQHYPAERLRDQIGILLRQWGMPEEKIDTTTEAMVDADLSGIDSHGISMLMNYDSLMQQHRMDLQAPVRTVTETPAIAVLDAGGGLGHPVAVQAVDLAITKARALGIGAVAVRNSHHFGATGFYVRRAAEQGLIALATTTARVLSVIPTGGSAPGLSTNPIAFAAPTAEGEPFVLDMSTSTVAMNKVKAYALKEQDIPEGWVIDEAGRPVTDSAAAFAYLRDRPEGGLVPLGGSTPVSGGHKGYGLSLMVQILSAALSDAALPGRGTERGDNIGHFFLVIDPEVFNPGGGAAAYTAELIAMMRATPPVDPGTAVLVPGDPEAAARKVRQRKGVPVPGLLLEAIREVCERNDVPFLLQSEEATV</sequence>
<dbReference type="Gene3D" id="1.10.1530.10">
    <property type="match status" value="1"/>
</dbReference>
<evidence type="ECO:0000256" key="1">
    <source>
        <dbReference type="ARBA" id="ARBA00006056"/>
    </source>
</evidence>
<organism evidence="3 4">
    <name type="scientific">Kocuria dechangensis</name>
    <dbReference type="NCBI Taxonomy" id="1176249"/>
    <lineage>
        <taxon>Bacteria</taxon>
        <taxon>Bacillati</taxon>
        <taxon>Actinomycetota</taxon>
        <taxon>Actinomycetes</taxon>
        <taxon>Micrococcales</taxon>
        <taxon>Micrococcaceae</taxon>
        <taxon>Kocuria</taxon>
    </lineage>
</organism>
<gene>
    <name evidence="3" type="ORF">GCM10011374_30620</name>
</gene>
<dbReference type="InterPro" id="IPR043144">
    <property type="entry name" value="Mal/L-sulf/L-lact_DH-like_ah"/>
</dbReference>
<evidence type="ECO:0000313" key="3">
    <source>
        <dbReference type="EMBL" id="GGG64806.1"/>
    </source>
</evidence>
<dbReference type="PANTHER" id="PTHR11091:SF0">
    <property type="entry name" value="MALATE DEHYDROGENASE"/>
    <property type="match status" value="1"/>
</dbReference>
<accession>A0A917LY60</accession>
<dbReference type="PANTHER" id="PTHR11091">
    <property type="entry name" value="OXIDOREDUCTASE-RELATED"/>
    <property type="match status" value="1"/>
</dbReference>
<dbReference type="RefSeq" id="WP_188538751.1">
    <property type="nucleotide sequence ID" value="NZ_BMEQ01000019.1"/>
</dbReference>